<dbReference type="EMBL" id="QKKF02013694">
    <property type="protein sequence ID" value="RZF42933.1"/>
    <property type="molecule type" value="Genomic_DNA"/>
</dbReference>
<evidence type="ECO:0000313" key="7">
    <source>
        <dbReference type="Proteomes" id="UP000291343"/>
    </source>
</evidence>
<dbReference type="PROSITE" id="PS51319">
    <property type="entry name" value="TFIIS_N"/>
    <property type="match status" value="1"/>
</dbReference>
<evidence type="ECO:0000256" key="3">
    <source>
        <dbReference type="PROSITE-ProRule" id="PRU00649"/>
    </source>
</evidence>
<organism evidence="6 7">
    <name type="scientific">Laodelphax striatellus</name>
    <name type="common">Small brown planthopper</name>
    <name type="synonym">Delphax striatella</name>
    <dbReference type="NCBI Taxonomy" id="195883"/>
    <lineage>
        <taxon>Eukaryota</taxon>
        <taxon>Metazoa</taxon>
        <taxon>Ecdysozoa</taxon>
        <taxon>Arthropoda</taxon>
        <taxon>Hexapoda</taxon>
        <taxon>Insecta</taxon>
        <taxon>Pterygota</taxon>
        <taxon>Neoptera</taxon>
        <taxon>Paraneoptera</taxon>
        <taxon>Hemiptera</taxon>
        <taxon>Auchenorrhyncha</taxon>
        <taxon>Fulgoroidea</taxon>
        <taxon>Delphacidae</taxon>
        <taxon>Criomorphinae</taxon>
        <taxon>Laodelphax</taxon>
    </lineage>
</organism>
<reference evidence="6 7" key="1">
    <citation type="journal article" date="2017" name="Gigascience">
        <title>Genome sequence of the small brown planthopper, Laodelphax striatellus.</title>
        <authorList>
            <person name="Zhu J."/>
            <person name="Jiang F."/>
            <person name="Wang X."/>
            <person name="Yang P."/>
            <person name="Bao Y."/>
            <person name="Zhao W."/>
            <person name="Wang W."/>
            <person name="Lu H."/>
            <person name="Wang Q."/>
            <person name="Cui N."/>
            <person name="Li J."/>
            <person name="Chen X."/>
            <person name="Luo L."/>
            <person name="Yu J."/>
            <person name="Kang L."/>
            <person name="Cui F."/>
        </authorList>
    </citation>
    <scope>NUCLEOTIDE SEQUENCE [LARGE SCALE GENOMIC DNA]</scope>
    <source>
        <strain evidence="6">Lst14</strain>
    </source>
</reference>
<name>A0A482XB67_LAOST</name>
<gene>
    <name evidence="6" type="ORF">LSTR_LSTR000556</name>
</gene>
<dbReference type="Gene3D" id="6.10.250.3180">
    <property type="match status" value="1"/>
</dbReference>
<keyword evidence="7" id="KW-1185">Reference proteome</keyword>
<comment type="subcellular location">
    <subcellularLocation>
        <location evidence="1 3">Nucleus</location>
    </subcellularLocation>
</comment>
<dbReference type="InterPro" id="IPR051870">
    <property type="entry name" value="Elongin-A_domain"/>
</dbReference>
<dbReference type="GO" id="GO:0070449">
    <property type="term" value="C:elongin complex"/>
    <property type="evidence" value="ECO:0007669"/>
    <property type="project" value="InterPro"/>
</dbReference>
<evidence type="ECO:0000256" key="1">
    <source>
        <dbReference type="ARBA" id="ARBA00004123"/>
    </source>
</evidence>
<feature type="domain" description="TFIIS N-terminal" evidence="5">
    <location>
        <begin position="5"/>
        <end position="81"/>
    </location>
</feature>
<dbReference type="SMR" id="A0A482XB67"/>
<dbReference type="PANTHER" id="PTHR15141">
    <property type="entry name" value="TRANSCRIPTION ELONGATION FACTOR B POLYPEPTIDE 3"/>
    <property type="match status" value="1"/>
</dbReference>
<dbReference type="PANTHER" id="PTHR15141:SF76">
    <property type="entry name" value="TRANSCRIPTION ELONGATION FACTOR B POLYPEPTIDE 3"/>
    <property type="match status" value="1"/>
</dbReference>
<evidence type="ECO:0000259" key="5">
    <source>
        <dbReference type="PROSITE" id="PS51319"/>
    </source>
</evidence>
<evidence type="ECO:0000256" key="4">
    <source>
        <dbReference type="SAM" id="MobiDB-lite"/>
    </source>
</evidence>
<dbReference type="InterPro" id="IPR017923">
    <property type="entry name" value="TFIIS_N"/>
</dbReference>
<dbReference type="OrthoDB" id="21513at2759"/>
<dbReference type="InterPro" id="IPR003617">
    <property type="entry name" value="TFIIS/CRSP70_N_sub"/>
</dbReference>
<proteinExistence type="predicted"/>
<dbReference type="InterPro" id="IPR010684">
    <property type="entry name" value="RNA_pol_II_trans_fac_SIII_A"/>
</dbReference>
<dbReference type="SMART" id="SM00509">
    <property type="entry name" value="TFS2N"/>
    <property type="match status" value="1"/>
</dbReference>
<evidence type="ECO:0000313" key="6">
    <source>
        <dbReference type="EMBL" id="RZF42933.1"/>
    </source>
</evidence>
<dbReference type="AlphaFoldDB" id="A0A482XB67"/>
<feature type="compositionally biased region" description="Low complexity" evidence="4">
    <location>
        <begin position="248"/>
        <end position="263"/>
    </location>
</feature>
<dbReference type="Pfam" id="PF08711">
    <property type="entry name" value="Med26"/>
    <property type="match status" value="1"/>
</dbReference>
<sequence>MTSKSITENILHYQKDIDRCPENTARMMRCIQRLFALPVTVQHLQETGIGKSVNALRKYGGEVAEAAKALVYKWKFMVIQEEKNGQSDEASDGEHDSQSIEKINKEKSSRKEDSRKESNNKSSHNSDRRRNSDSVDVDKRKKENDRRSRESVKEEKHSRHTSSKSDGSRENSSRRKRRKDSSSEDDDRTVSSKEEGIDSGSGRDKKKKKSSDVNGISKKSESSPIPSSSKDKNKSSSKSKESSKEARASSSPSPRILSNSSSPFMSNNEDLLSSNIKLKPLDVDLAATLPEISPNYRPMPSDSPSYPDVSPVKSNKGLTQEEALSSILSTKGQRMKVFSGTRGAGYTKIPSLFTLCVHVLRENIVALEYTGGVPYDLLKPVLERATSEQLYQLEHHNPYLIGDTDALWEFHCKKDFRGQSREEMESWRDLYLRCFDEREKKFKELTEKVTQKKIIESIPIKKTKLAYVDSVVKPPRNVARKQAKFGTSSSSSSSQKHELVARAMIGGHSSSGEIAKAVVPPPPQAASRSMNSNPALLKKKKAPLMAKTLQFMKGGRKKW</sequence>
<dbReference type="FunCoup" id="A0A482XB67">
    <property type="interactions" value="1838"/>
</dbReference>
<accession>A0A482XB67</accession>
<feature type="region of interest" description="Disordered" evidence="4">
    <location>
        <begin position="84"/>
        <end position="264"/>
    </location>
</feature>
<dbReference type="InParanoid" id="A0A482XB67"/>
<keyword evidence="2 3" id="KW-0539">Nucleus</keyword>
<dbReference type="STRING" id="195883.A0A482XB67"/>
<protein>
    <recommendedName>
        <fullName evidence="5">TFIIS N-terminal domain-containing protein</fullName>
    </recommendedName>
</protein>
<feature type="region of interest" description="Disordered" evidence="4">
    <location>
        <begin position="291"/>
        <end position="314"/>
    </location>
</feature>
<feature type="compositionally biased region" description="Basic and acidic residues" evidence="4">
    <location>
        <begin position="229"/>
        <end position="247"/>
    </location>
</feature>
<dbReference type="Pfam" id="PF06881">
    <property type="entry name" value="Elongin_A"/>
    <property type="match status" value="1"/>
</dbReference>
<evidence type="ECO:0000256" key="2">
    <source>
        <dbReference type="ARBA" id="ARBA00023242"/>
    </source>
</evidence>
<feature type="compositionally biased region" description="Low complexity" evidence="4">
    <location>
        <begin position="298"/>
        <end position="314"/>
    </location>
</feature>
<feature type="compositionally biased region" description="Basic and acidic residues" evidence="4">
    <location>
        <begin position="84"/>
        <end position="157"/>
    </location>
</feature>
<dbReference type="Gene3D" id="1.20.930.10">
    <property type="entry name" value="Conserved domain common to transcription factors TFIIS, elongin A, CRSP70"/>
    <property type="match status" value="1"/>
</dbReference>
<dbReference type="InterPro" id="IPR035441">
    <property type="entry name" value="TFIIS/LEDGF_dom_sf"/>
</dbReference>
<dbReference type="SUPFAM" id="SSF47676">
    <property type="entry name" value="Conserved domain common to transcription factors TFIIS, elongin A, CRSP70"/>
    <property type="match status" value="1"/>
</dbReference>
<comment type="caution">
    <text evidence="6">The sequence shown here is derived from an EMBL/GenBank/DDBJ whole genome shotgun (WGS) entry which is preliminary data.</text>
</comment>
<dbReference type="GO" id="GO:0006368">
    <property type="term" value="P:transcription elongation by RNA polymerase II"/>
    <property type="evidence" value="ECO:0007669"/>
    <property type="project" value="InterPro"/>
</dbReference>
<dbReference type="Proteomes" id="UP000291343">
    <property type="component" value="Unassembled WGS sequence"/>
</dbReference>